<dbReference type="InterPro" id="IPR052200">
    <property type="entry name" value="Protoporphyrinogen_IX_DH"/>
</dbReference>
<gene>
    <name evidence="2" type="ORF">CSLFYP84_03904</name>
</gene>
<accession>A0A6N3HIP8</accession>
<dbReference type="GO" id="GO:0010181">
    <property type="term" value="F:FMN binding"/>
    <property type="evidence" value="ECO:0007669"/>
    <property type="project" value="TreeGrafter"/>
</dbReference>
<dbReference type="PANTHER" id="PTHR38030:SF2">
    <property type="entry name" value="PROTOPORPHYRINOGEN IX DEHYDROGENASE [QUINONE]"/>
    <property type="match status" value="1"/>
</dbReference>
<organism evidence="2">
    <name type="scientific">Clostridium symbiosum</name>
    <name type="common">Bacteroides symbiosus</name>
    <dbReference type="NCBI Taxonomy" id="1512"/>
    <lineage>
        <taxon>Bacteria</taxon>
        <taxon>Bacillati</taxon>
        <taxon>Bacillota</taxon>
        <taxon>Clostridia</taxon>
        <taxon>Lachnospirales</taxon>
        <taxon>Lachnospiraceae</taxon>
        <taxon>Otoolea</taxon>
    </lineage>
</organism>
<dbReference type="InterPro" id="IPR029039">
    <property type="entry name" value="Flavoprotein-like_sf"/>
</dbReference>
<dbReference type="GO" id="GO:0006783">
    <property type="term" value="P:heme biosynthetic process"/>
    <property type="evidence" value="ECO:0007669"/>
    <property type="project" value="TreeGrafter"/>
</dbReference>
<dbReference type="InterPro" id="IPR026816">
    <property type="entry name" value="Flavodoxin_dom"/>
</dbReference>
<dbReference type="SUPFAM" id="SSF52218">
    <property type="entry name" value="Flavoproteins"/>
    <property type="match status" value="1"/>
</dbReference>
<reference evidence="2" key="1">
    <citation type="submission" date="2019-11" db="EMBL/GenBank/DDBJ databases">
        <authorList>
            <person name="Feng L."/>
        </authorList>
    </citation>
    <scope>NUCLEOTIDE SEQUENCE</scope>
    <source>
        <strain evidence="2">CsymbiosumLFYP84</strain>
    </source>
</reference>
<dbReference type="EMBL" id="CACRUA010000054">
    <property type="protein sequence ID" value="VYU76685.1"/>
    <property type="molecule type" value="Genomic_DNA"/>
</dbReference>
<dbReference type="RefSeq" id="WP_021640583.1">
    <property type="nucleotide sequence ID" value="NZ_CACRUA010000054.1"/>
</dbReference>
<name>A0A6N3HIP8_CLOSY</name>
<protein>
    <submittedName>
        <fullName evidence="2">Protoporphyrinogen oxidase</fullName>
    </submittedName>
</protein>
<dbReference type="Pfam" id="PF12724">
    <property type="entry name" value="Flavodoxin_5"/>
    <property type="match status" value="1"/>
</dbReference>
<dbReference type="Gene3D" id="3.40.50.360">
    <property type="match status" value="1"/>
</dbReference>
<dbReference type="GO" id="GO:0070819">
    <property type="term" value="F:menaquinone-dependent protoporphyrinogen oxidase activity"/>
    <property type="evidence" value="ECO:0007669"/>
    <property type="project" value="TreeGrafter"/>
</dbReference>
<sequence>MKALILFATKSGATKECADILAEKFNCPAYDLAKKTPDISSFDVIILGTGVRMGKIYKPISHFIRKNIEQIAQKKIAIFFCNAYSNTFDNAVEKNLPLELVQQAICIKSFGGKPPFTHPQNMDWLNKDNLNSFIATIHSL</sequence>
<proteinExistence type="predicted"/>
<dbReference type="PANTHER" id="PTHR38030">
    <property type="entry name" value="PROTOPORPHYRINOGEN IX DEHYDROGENASE [MENAQUINONE]"/>
    <property type="match status" value="1"/>
</dbReference>
<dbReference type="AlphaFoldDB" id="A0A6N3HIP8"/>
<evidence type="ECO:0000313" key="2">
    <source>
        <dbReference type="EMBL" id="VYU76685.1"/>
    </source>
</evidence>
<evidence type="ECO:0000259" key="1">
    <source>
        <dbReference type="Pfam" id="PF12724"/>
    </source>
</evidence>
<feature type="domain" description="Flavodoxin" evidence="1">
    <location>
        <begin position="4"/>
        <end position="113"/>
    </location>
</feature>